<accession>U5VW76</accession>
<feature type="transmembrane region" description="Helical" evidence="2">
    <location>
        <begin position="31"/>
        <end position="59"/>
    </location>
</feature>
<feature type="compositionally biased region" description="Polar residues" evidence="1">
    <location>
        <begin position="8"/>
        <end position="21"/>
    </location>
</feature>
<evidence type="ECO:0000256" key="2">
    <source>
        <dbReference type="SAM" id="Phobius"/>
    </source>
</evidence>
<dbReference type="STRING" id="1246995.AFR_14015"/>
<gene>
    <name evidence="3" type="ORF">AFR_14015</name>
</gene>
<dbReference type="Proteomes" id="UP000017746">
    <property type="component" value="Chromosome"/>
</dbReference>
<organism evidence="3 4">
    <name type="scientific">Actinoplanes friuliensis DSM 7358</name>
    <dbReference type="NCBI Taxonomy" id="1246995"/>
    <lineage>
        <taxon>Bacteria</taxon>
        <taxon>Bacillati</taxon>
        <taxon>Actinomycetota</taxon>
        <taxon>Actinomycetes</taxon>
        <taxon>Micromonosporales</taxon>
        <taxon>Micromonosporaceae</taxon>
        <taxon>Actinoplanes</taxon>
    </lineage>
</organism>
<dbReference type="PATRIC" id="fig|1246995.3.peg.2843"/>
<dbReference type="KEGG" id="afs:AFR_14015"/>
<evidence type="ECO:0000313" key="4">
    <source>
        <dbReference type="Proteomes" id="UP000017746"/>
    </source>
</evidence>
<keyword evidence="2" id="KW-0812">Transmembrane</keyword>
<protein>
    <submittedName>
        <fullName evidence="3">Uncharacterized protein</fullName>
    </submittedName>
</protein>
<keyword evidence="2" id="KW-1133">Transmembrane helix</keyword>
<dbReference type="AlphaFoldDB" id="U5VW76"/>
<keyword evidence="2" id="KW-0472">Membrane</keyword>
<reference evidence="3 4" key="1">
    <citation type="journal article" date="2014" name="J. Biotechnol.">
        <title>Complete genome sequence of the actinobacterium Actinoplanes friuliensis HAG 010964, producer of the lipopeptide antibiotic friulimycin.</title>
        <authorList>
            <person name="Ruckert C."/>
            <person name="Szczepanowski R."/>
            <person name="Albersmeier A."/>
            <person name="Goesmann A."/>
            <person name="Fischer N."/>
            <person name="Steinkamper A."/>
            <person name="Puhler A."/>
            <person name="Biener R."/>
            <person name="Schwartz D."/>
            <person name="Kalinowski J."/>
        </authorList>
    </citation>
    <scope>NUCLEOTIDE SEQUENCE [LARGE SCALE GENOMIC DNA]</scope>
    <source>
        <strain evidence="3 4">DSM 7358</strain>
    </source>
</reference>
<proteinExistence type="predicted"/>
<evidence type="ECO:0000256" key="1">
    <source>
        <dbReference type="SAM" id="MobiDB-lite"/>
    </source>
</evidence>
<dbReference type="EMBL" id="CP006272">
    <property type="protein sequence ID" value="AGZ41089.1"/>
    <property type="molecule type" value="Genomic_DNA"/>
</dbReference>
<sequence>MTVRHTGNGLQLTRSHRSTNPVPVKRSWRGAFTAVVAAVVLCASVTLLLTGVSVVPAAAEGPCPPRASMPAYSGGRELLVRTEPVRGSTALLHLCADPAIGPVRAWEISTARPGTIAVQRVAESVALAAVPLRTDRRMDLVVTVRPGSGQPLTFKFSVRG</sequence>
<dbReference type="HOGENOM" id="CLU_1648490_0_0_11"/>
<feature type="region of interest" description="Disordered" evidence="1">
    <location>
        <begin position="1"/>
        <end position="23"/>
    </location>
</feature>
<evidence type="ECO:0000313" key="3">
    <source>
        <dbReference type="EMBL" id="AGZ41089.1"/>
    </source>
</evidence>
<name>U5VW76_9ACTN</name>
<keyword evidence="4" id="KW-1185">Reference proteome</keyword>